<keyword evidence="2" id="KW-1185">Reference proteome</keyword>
<protein>
    <recommendedName>
        <fullName evidence="3">PD(D/E)XK endonuclease domain-containing protein</fullName>
    </recommendedName>
</protein>
<dbReference type="EMBL" id="JACJHX010000008">
    <property type="protein sequence ID" value="MBA9027563.1"/>
    <property type="molecule type" value="Genomic_DNA"/>
</dbReference>
<dbReference type="Gene3D" id="3.40.1350.10">
    <property type="match status" value="1"/>
</dbReference>
<organism evidence="1 2">
    <name type="scientific">Peribacillus huizhouensis</name>
    <dbReference type="NCBI Taxonomy" id="1501239"/>
    <lineage>
        <taxon>Bacteria</taxon>
        <taxon>Bacillati</taxon>
        <taxon>Bacillota</taxon>
        <taxon>Bacilli</taxon>
        <taxon>Bacillales</taxon>
        <taxon>Bacillaceae</taxon>
        <taxon>Peribacillus</taxon>
    </lineage>
</organism>
<reference evidence="1 2" key="1">
    <citation type="submission" date="2020-08" db="EMBL/GenBank/DDBJ databases">
        <title>Genomic Encyclopedia of Type Strains, Phase IV (KMG-IV): sequencing the most valuable type-strain genomes for metagenomic binning, comparative biology and taxonomic classification.</title>
        <authorList>
            <person name="Goeker M."/>
        </authorList>
    </citation>
    <scope>NUCLEOTIDE SEQUENCE [LARGE SCALE GENOMIC DNA]</scope>
    <source>
        <strain evidence="1 2">DSM 105481</strain>
    </source>
</reference>
<proteinExistence type="predicted"/>
<sequence>MAHVTEVIGVYSELAAELALMANGYVVSRTRTAEAFDLKAVDPVNGEEYKFQVKTIRKRADRNGELVVYATNGRGNTYSKSDVDYFIGVLAEEGEVPRVFMFENREIREYWSSEARASKRWVELSIALNRDIYVTKDTEAV</sequence>
<gene>
    <name evidence="1" type="ORF">HNP81_002853</name>
</gene>
<accession>A0ABR6CRA5</accession>
<name>A0ABR6CRA5_9BACI</name>
<evidence type="ECO:0000313" key="1">
    <source>
        <dbReference type="EMBL" id="MBA9027563.1"/>
    </source>
</evidence>
<dbReference type="RefSeq" id="WP_182503005.1">
    <property type="nucleotide sequence ID" value="NZ_JACJHX010000008.1"/>
</dbReference>
<dbReference type="InterPro" id="IPR011856">
    <property type="entry name" value="tRNA_endonuc-like_dom_sf"/>
</dbReference>
<dbReference type="Proteomes" id="UP000626697">
    <property type="component" value="Unassembled WGS sequence"/>
</dbReference>
<evidence type="ECO:0000313" key="2">
    <source>
        <dbReference type="Proteomes" id="UP000626697"/>
    </source>
</evidence>
<comment type="caution">
    <text evidence="1">The sequence shown here is derived from an EMBL/GenBank/DDBJ whole genome shotgun (WGS) entry which is preliminary data.</text>
</comment>
<evidence type="ECO:0008006" key="3">
    <source>
        <dbReference type="Google" id="ProtNLM"/>
    </source>
</evidence>